<dbReference type="InterPro" id="IPR041729">
    <property type="entry name" value="Formyl-FH4-Hydrolase_C"/>
</dbReference>
<evidence type="ECO:0000259" key="5">
    <source>
        <dbReference type="PROSITE" id="PS51671"/>
    </source>
</evidence>
<evidence type="ECO:0000256" key="1">
    <source>
        <dbReference type="ARBA" id="ARBA00022563"/>
    </source>
</evidence>
<accession>A0A4V2GJ65</accession>
<evidence type="ECO:0000256" key="2">
    <source>
        <dbReference type="ARBA" id="ARBA00022801"/>
    </source>
</evidence>
<keyword evidence="7" id="KW-1185">Reference proteome</keyword>
<comment type="catalytic activity">
    <reaction evidence="3">
        <text>(6R)-10-formyltetrahydrofolate + H2O = (6S)-5,6,7,8-tetrahydrofolate + formate + H(+)</text>
        <dbReference type="Rhea" id="RHEA:19833"/>
        <dbReference type="ChEBI" id="CHEBI:15377"/>
        <dbReference type="ChEBI" id="CHEBI:15378"/>
        <dbReference type="ChEBI" id="CHEBI:15740"/>
        <dbReference type="ChEBI" id="CHEBI:57453"/>
        <dbReference type="ChEBI" id="CHEBI:195366"/>
        <dbReference type="EC" id="3.5.1.10"/>
    </reaction>
</comment>
<dbReference type="CDD" id="cd08648">
    <property type="entry name" value="FMT_core_Formyl-FH4-Hydrolase_C"/>
    <property type="match status" value="1"/>
</dbReference>
<dbReference type="SUPFAM" id="SSF55021">
    <property type="entry name" value="ACT-like"/>
    <property type="match status" value="1"/>
</dbReference>
<feature type="active site" evidence="3">
    <location>
        <position position="233"/>
    </location>
</feature>
<dbReference type="AlphaFoldDB" id="A0A4V2GJ65"/>
<dbReference type="PIRSF" id="PIRSF036480">
    <property type="entry name" value="FormyFH4_hydr"/>
    <property type="match status" value="1"/>
</dbReference>
<comment type="similarity">
    <text evidence="3">Belongs to the PurU family.</text>
</comment>
<keyword evidence="1 3" id="KW-0554">One-carbon metabolism</keyword>
<dbReference type="EMBL" id="SHLI01000001">
    <property type="protein sequence ID" value="RZU99025.1"/>
    <property type="molecule type" value="Genomic_DNA"/>
</dbReference>
<dbReference type="CDD" id="cd04875">
    <property type="entry name" value="ACT_F4HF-DF"/>
    <property type="match status" value="1"/>
</dbReference>
<dbReference type="PROSITE" id="PS51671">
    <property type="entry name" value="ACT"/>
    <property type="match status" value="1"/>
</dbReference>
<dbReference type="InterPro" id="IPR004810">
    <property type="entry name" value="PurU"/>
</dbReference>
<dbReference type="InterPro" id="IPR002912">
    <property type="entry name" value="ACT_dom"/>
</dbReference>
<dbReference type="PRINTS" id="PR01575">
    <property type="entry name" value="FFH4HYDRLASE"/>
</dbReference>
<dbReference type="HAMAP" id="MF_01927">
    <property type="entry name" value="PurU"/>
    <property type="match status" value="1"/>
</dbReference>
<organism evidence="6 7">
    <name type="scientific">Spiribacter vilamensis</name>
    <dbReference type="NCBI Taxonomy" id="531306"/>
    <lineage>
        <taxon>Bacteria</taxon>
        <taxon>Pseudomonadati</taxon>
        <taxon>Pseudomonadota</taxon>
        <taxon>Gammaproteobacteria</taxon>
        <taxon>Chromatiales</taxon>
        <taxon>Ectothiorhodospiraceae</taxon>
        <taxon>Spiribacter</taxon>
    </lineage>
</organism>
<gene>
    <name evidence="3" type="primary">purU</name>
    <name evidence="6" type="ORF">EV698_1301</name>
</gene>
<dbReference type="Proteomes" id="UP000292298">
    <property type="component" value="Unassembled WGS sequence"/>
</dbReference>
<dbReference type="PANTHER" id="PTHR42706:SF1">
    <property type="entry name" value="FORMYLTETRAHYDROFOLATE DEFORMYLASE 2, MITOCHONDRIAL"/>
    <property type="match status" value="1"/>
</dbReference>
<dbReference type="InterPro" id="IPR002376">
    <property type="entry name" value="Formyl_transf_N"/>
</dbReference>
<comment type="pathway">
    <text evidence="3">Purine metabolism; IMP biosynthesis via de novo pathway; formate from 10-formyl-5,6,7,8-tetrahydrofolate: step 1/1.</text>
</comment>
<comment type="function">
    <text evidence="3">Catalyzes the hydrolysis of 10-formyltetrahydrofolate (formyl-FH4) to formate and tetrahydrofolate (FH4).</text>
</comment>
<dbReference type="GO" id="GO:0006189">
    <property type="term" value="P:'de novo' IMP biosynthetic process"/>
    <property type="evidence" value="ECO:0007669"/>
    <property type="project" value="UniProtKB-UniRule"/>
</dbReference>
<dbReference type="EC" id="3.5.1.10" evidence="3 4"/>
<dbReference type="Gene3D" id="3.40.50.170">
    <property type="entry name" value="Formyl transferase, N-terminal domain"/>
    <property type="match status" value="1"/>
</dbReference>
<feature type="domain" description="ACT" evidence="5">
    <location>
        <begin position="10"/>
        <end position="91"/>
    </location>
</feature>
<evidence type="ECO:0000313" key="6">
    <source>
        <dbReference type="EMBL" id="RZU99025.1"/>
    </source>
</evidence>
<dbReference type="SUPFAM" id="SSF53328">
    <property type="entry name" value="Formyltransferase"/>
    <property type="match status" value="1"/>
</dbReference>
<dbReference type="InterPro" id="IPR044074">
    <property type="entry name" value="PurU_ACT"/>
</dbReference>
<dbReference type="Pfam" id="PF01842">
    <property type="entry name" value="ACT"/>
    <property type="match status" value="1"/>
</dbReference>
<reference evidence="6 7" key="1">
    <citation type="submission" date="2019-02" db="EMBL/GenBank/DDBJ databases">
        <title>Genomic Encyclopedia of Type Strains, Phase IV (KMG-IV): sequencing the most valuable type-strain genomes for metagenomic binning, comparative biology and taxonomic classification.</title>
        <authorList>
            <person name="Goeker M."/>
        </authorList>
    </citation>
    <scope>NUCLEOTIDE SEQUENCE [LARGE SCALE GENOMIC DNA]</scope>
    <source>
        <strain evidence="6 7">DSM 21056</strain>
    </source>
</reference>
<dbReference type="Pfam" id="PF00551">
    <property type="entry name" value="Formyl_trans_N"/>
    <property type="match status" value="1"/>
</dbReference>
<dbReference type="PANTHER" id="PTHR42706">
    <property type="entry name" value="FORMYLTETRAHYDROFOLATE DEFORMYLASE"/>
    <property type="match status" value="1"/>
</dbReference>
<dbReference type="Gene3D" id="3.30.70.260">
    <property type="match status" value="1"/>
</dbReference>
<comment type="caution">
    <text evidence="6">The sequence shown here is derived from an EMBL/GenBank/DDBJ whole genome shotgun (WGS) entry which is preliminary data.</text>
</comment>
<dbReference type="UniPathway" id="UPA00074">
    <property type="reaction ID" value="UER00170"/>
</dbReference>
<evidence type="ECO:0000256" key="4">
    <source>
        <dbReference type="NCBIfam" id="TIGR00655"/>
    </source>
</evidence>
<dbReference type="NCBIfam" id="TIGR00655">
    <property type="entry name" value="PurU"/>
    <property type="match status" value="1"/>
</dbReference>
<dbReference type="GO" id="GO:0006730">
    <property type="term" value="P:one-carbon metabolic process"/>
    <property type="evidence" value="ECO:0007669"/>
    <property type="project" value="UniProtKB-KW"/>
</dbReference>
<name>A0A4V2GJ65_9GAMM</name>
<keyword evidence="3" id="KW-0658">Purine biosynthesis</keyword>
<protein>
    <recommendedName>
        <fullName evidence="3 4">Formyltetrahydrofolate deformylase</fullName>
        <ecNumber evidence="3 4">3.5.1.10</ecNumber>
    </recommendedName>
    <alternativeName>
        <fullName evidence="3">Formyl-FH(4) hydrolase</fullName>
    </alternativeName>
</protein>
<keyword evidence="2 3" id="KW-0378">Hydrolase</keyword>
<evidence type="ECO:0000256" key="3">
    <source>
        <dbReference type="HAMAP-Rule" id="MF_01927"/>
    </source>
</evidence>
<dbReference type="NCBIfam" id="NF004684">
    <property type="entry name" value="PRK06027.1"/>
    <property type="match status" value="1"/>
</dbReference>
<evidence type="ECO:0000313" key="7">
    <source>
        <dbReference type="Proteomes" id="UP000292298"/>
    </source>
</evidence>
<dbReference type="GO" id="GO:0008864">
    <property type="term" value="F:formyltetrahydrofolate deformylase activity"/>
    <property type="evidence" value="ECO:0007669"/>
    <property type="project" value="UniProtKB-UniRule"/>
</dbReference>
<sequence>MAVDNPRTATLLMHCPDRPGVVAAVTRFLAGHGANIVDLDQHVDRAEGVFFMRVRWELEGFALDAEAFSEAFRTTIAEHFQAIWQLHHNARPLRMALFVSKMSHCLYDLLSRWQSGEWHVEVPLIISNHETLRPVAEQFGIPFHCFPITADNRAEQEAAERELLERHAVDLAVLARYMQIVGPTLIDAFPQRIINIHHSFLPAFAGAKPYHAAHARGVKIIGATSHYVTADLDAGPIIEQDVTRITHRDSVEALVRKGQDLEKLVLARGIWAHLQRQTLVYQNRTIVFS</sequence>
<proteinExistence type="inferred from homology"/>
<dbReference type="InterPro" id="IPR045865">
    <property type="entry name" value="ACT-like_dom_sf"/>
</dbReference>
<dbReference type="InterPro" id="IPR036477">
    <property type="entry name" value="Formyl_transf_N_sf"/>
</dbReference>